<feature type="region of interest" description="Disordered" evidence="1">
    <location>
        <begin position="1"/>
        <end position="50"/>
    </location>
</feature>
<sequence>MKTRHKSTASKHPPDDPPRNQNPTLIRPRISTMREGPKGDGTGPIAPRTHLGVAWAMRPYSGRRGEKSNPCEVPRQVEELDFGVGFTPLNPSPPFLTREERREVCA</sequence>
<reference evidence="2 3" key="1">
    <citation type="journal article" date="2014" name="Agronomy (Basel)">
        <title>A Draft Genome Sequence for Ensete ventricosum, the Drought-Tolerant Tree Against Hunger.</title>
        <authorList>
            <person name="Harrison J."/>
            <person name="Moore K.A."/>
            <person name="Paszkiewicz K."/>
            <person name="Jones T."/>
            <person name="Grant M."/>
            <person name="Ambacheew D."/>
            <person name="Muzemil S."/>
            <person name="Studholme D.J."/>
        </authorList>
    </citation>
    <scope>NUCLEOTIDE SEQUENCE [LARGE SCALE GENOMIC DNA]</scope>
</reference>
<accession>A0A426Y554</accession>
<evidence type="ECO:0000313" key="2">
    <source>
        <dbReference type="EMBL" id="RRT46893.1"/>
    </source>
</evidence>
<dbReference type="EMBL" id="AMZH03014882">
    <property type="protein sequence ID" value="RRT46893.1"/>
    <property type="molecule type" value="Genomic_DNA"/>
</dbReference>
<dbReference type="AlphaFoldDB" id="A0A426Y554"/>
<organism evidence="2 3">
    <name type="scientific">Ensete ventricosum</name>
    <name type="common">Abyssinian banana</name>
    <name type="synonym">Musa ensete</name>
    <dbReference type="NCBI Taxonomy" id="4639"/>
    <lineage>
        <taxon>Eukaryota</taxon>
        <taxon>Viridiplantae</taxon>
        <taxon>Streptophyta</taxon>
        <taxon>Embryophyta</taxon>
        <taxon>Tracheophyta</taxon>
        <taxon>Spermatophyta</taxon>
        <taxon>Magnoliopsida</taxon>
        <taxon>Liliopsida</taxon>
        <taxon>Zingiberales</taxon>
        <taxon>Musaceae</taxon>
        <taxon>Ensete</taxon>
    </lineage>
</organism>
<gene>
    <name evidence="2" type="ORF">B296_00054130</name>
</gene>
<dbReference type="Proteomes" id="UP000287651">
    <property type="component" value="Unassembled WGS sequence"/>
</dbReference>
<name>A0A426Y554_ENSVE</name>
<protein>
    <submittedName>
        <fullName evidence="2">Uncharacterized protein</fullName>
    </submittedName>
</protein>
<proteinExistence type="predicted"/>
<evidence type="ECO:0000256" key="1">
    <source>
        <dbReference type="SAM" id="MobiDB-lite"/>
    </source>
</evidence>
<evidence type="ECO:0000313" key="3">
    <source>
        <dbReference type="Proteomes" id="UP000287651"/>
    </source>
</evidence>
<comment type="caution">
    <text evidence="2">The sequence shown here is derived from an EMBL/GenBank/DDBJ whole genome shotgun (WGS) entry which is preliminary data.</text>
</comment>